<proteinExistence type="predicted"/>
<dbReference type="Proteomes" id="UP000011944">
    <property type="component" value="Unassembled WGS sequence"/>
</dbReference>
<sequence>MNRKIIKSVLNKKFNEFYKSIENEDVRNAVRNNSIITGGCITSMLLNEEIHDFDIYFTNKETCLKVAEYYVQKFNETHKGTNARVEEKEERIKVFIQSEGVAGDDESEPDLIEYEDYDEMQTNITPDSDLENIPQKPKYRPVYLSSNAITLSDKIQLIIRFYGNAEEIHGNYDFVHCTNYWTSGNNELVLRQGALEAILNKELKYVGSKYPLCSIIRTRKFINRGWKINAGQYLKMCMQLNEFNLKDIKVLEDQLVGVDSGYFAMLIDTLQRKKENDPNFTIENDYVVSIINKIF</sequence>
<evidence type="ECO:0000313" key="1">
    <source>
        <dbReference type="EMBL" id="EKN42941.1"/>
    </source>
</evidence>
<dbReference type="EMBL" id="AMXI01000197">
    <property type="protein sequence ID" value="EKN42941.1"/>
    <property type="molecule type" value="Genomic_DNA"/>
</dbReference>
<protein>
    <submittedName>
        <fullName evidence="1">Uncharacterized protein</fullName>
    </submittedName>
</protein>
<dbReference type="PATRIC" id="fig|1232189.3.peg.557"/>
<reference evidence="1 2" key="1">
    <citation type="submission" date="2012-10" db="EMBL/GenBank/DDBJ databases">
        <authorList>
            <person name="Strain E.A."/>
            <person name="Brown E."/>
            <person name="Allard M.W."/>
            <person name="Gonzalez-Escalona N."/>
            <person name="Timme R."/>
        </authorList>
    </citation>
    <scope>NUCLEOTIDE SEQUENCE [LARGE SCALE GENOMIC DNA]</scope>
    <source>
        <strain evidence="1 2">CFSAN001627</strain>
    </source>
</reference>
<dbReference type="AlphaFoldDB" id="M1ZU73"/>
<gene>
    <name evidence="1" type="ORF">CFSAN001627_03450</name>
</gene>
<comment type="caution">
    <text evidence="1">The sequence shown here is derived from an EMBL/GenBank/DDBJ whole genome shotgun (WGS) entry which is preliminary data.</text>
</comment>
<reference evidence="1 2" key="2">
    <citation type="submission" date="2013-03" db="EMBL/GenBank/DDBJ databases">
        <title>Diversity in Clostridium botulinum.</title>
        <authorList>
            <person name="Timme R.E."/>
            <person name="Allard M."/>
            <person name="Luo Y."/>
            <person name="Strain E."/>
            <person name="Gonzalez-Escalona N."/>
            <person name="Brown E."/>
        </authorList>
    </citation>
    <scope>NUCLEOTIDE SEQUENCE [LARGE SCALE GENOMIC DNA]</scope>
    <source>
        <strain evidence="1 2">CFSAN001627</strain>
    </source>
</reference>
<accession>M1ZU73</accession>
<dbReference type="Pfam" id="PF26128">
    <property type="entry name" value="Gad2"/>
    <property type="match status" value="1"/>
</dbReference>
<evidence type="ECO:0000313" key="2">
    <source>
        <dbReference type="Proteomes" id="UP000011944"/>
    </source>
</evidence>
<organism evidence="1 2">
    <name type="scientific">Clostridium botulinum CFSAN001627</name>
    <dbReference type="NCBI Taxonomy" id="1232189"/>
    <lineage>
        <taxon>Bacteria</taxon>
        <taxon>Bacillati</taxon>
        <taxon>Bacillota</taxon>
        <taxon>Clostridia</taxon>
        <taxon>Eubacteriales</taxon>
        <taxon>Clostridiaceae</taxon>
        <taxon>Clostridium</taxon>
    </lineage>
</organism>
<name>M1ZU73_CLOBO</name>